<dbReference type="Proteomes" id="UP000234681">
    <property type="component" value="Chromosome 2"/>
</dbReference>
<evidence type="ECO:0000313" key="1">
    <source>
        <dbReference type="EMBL" id="EDL82333.1"/>
    </source>
</evidence>
<evidence type="ECO:0000313" key="2">
    <source>
        <dbReference type="Proteomes" id="UP000234681"/>
    </source>
</evidence>
<organism evidence="1 2">
    <name type="scientific">Rattus norvegicus</name>
    <name type="common">Rat</name>
    <dbReference type="NCBI Taxonomy" id="10116"/>
    <lineage>
        <taxon>Eukaryota</taxon>
        <taxon>Metazoa</taxon>
        <taxon>Chordata</taxon>
        <taxon>Craniata</taxon>
        <taxon>Vertebrata</taxon>
        <taxon>Euteleostomi</taxon>
        <taxon>Mammalia</taxon>
        <taxon>Eutheria</taxon>
        <taxon>Euarchontoglires</taxon>
        <taxon>Glires</taxon>
        <taxon>Rodentia</taxon>
        <taxon>Myomorpha</taxon>
        <taxon>Muroidea</taxon>
        <taxon>Muridae</taxon>
        <taxon>Murinae</taxon>
        <taxon>Rattus</taxon>
    </lineage>
</organism>
<accession>A6HW47</accession>
<proteinExistence type="predicted"/>
<reference evidence="2" key="1">
    <citation type="submission" date="2005-09" db="EMBL/GenBank/DDBJ databases">
        <authorList>
            <person name="Mural R.J."/>
            <person name="Li P.W."/>
            <person name="Adams M.D."/>
            <person name="Amanatides P.G."/>
            <person name="Baden-Tillson H."/>
            <person name="Barnstead M."/>
            <person name="Chin S.H."/>
            <person name="Dew I."/>
            <person name="Evans C.A."/>
            <person name="Ferriera S."/>
            <person name="Flanigan M."/>
            <person name="Fosler C."/>
            <person name="Glodek A."/>
            <person name="Gu Z."/>
            <person name="Holt R.A."/>
            <person name="Jennings D."/>
            <person name="Kraft C.L."/>
            <person name="Lu F."/>
            <person name="Nguyen T."/>
            <person name="Nusskern D.R."/>
            <person name="Pfannkoch C.M."/>
            <person name="Sitter C."/>
            <person name="Sutton G.G."/>
            <person name="Venter J.C."/>
            <person name="Wang Z."/>
            <person name="Woodage T."/>
            <person name="Zheng X.H."/>
            <person name="Zhong F."/>
        </authorList>
    </citation>
    <scope>NUCLEOTIDE SEQUENCE [LARGE SCALE GENOMIC DNA]</scope>
    <source>
        <strain>BN</strain>
        <strain evidence="2">Sprague-Dawley</strain>
    </source>
</reference>
<name>A6HW47_RAT</name>
<gene>
    <name evidence="1" type="ORF">rCG_28564</name>
</gene>
<dbReference type="EMBL" id="CH473952">
    <property type="protein sequence ID" value="EDL82333.1"/>
    <property type="molecule type" value="Genomic_DNA"/>
</dbReference>
<sequence length="56" mass="6575">MSETVHMVCRSFQENISLAKSPFEIFKRRYIFALTFFSTEKPILSIPRSLDFTISL</sequence>
<dbReference type="AlphaFoldDB" id="A6HW47"/>
<protein>
    <submittedName>
        <fullName evidence="1">RCG28564</fullName>
    </submittedName>
</protein>